<dbReference type="PANTHER" id="PTHR43226">
    <property type="entry name" value="XAA-PRO AMINOPEPTIDASE 3"/>
    <property type="match status" value="1"/>
</dbReference>
<dbReference type="AlphaFoldDB" id="A0A316AD72"/>
<keyword evidence="5" id="KW-0378">Hydrolase</keyword>
<dbReference type="GO" id="GO:0046872">
    <property type="term" value="F:metal ion binding"/>
    <property type="evidence" value="ECO:0007669"/>
    <property type="project" value="UniProtKB-KW"/>
</dbReference>
<dbReference type="GO" id="GO:0006508">
    <property type="term" value="P:proteolysis"/>
    <property type="evidence" value="ECO:0007669"/>
    <property type="project" value="TreeGrafter"/>
</dbReference>
<dbReference type="Proteomes" id="UP000245469">
    <property type="component" value="Unassembled WGS sequence"/>
</dbReference>
<evidence type="ECO:0000256" key="2">
    <source>
        <dbReference type="ARBA" id="ARBA00008766"/>
    </source>
</evidence>
<comment type="catalytic activity">
    <reaction evidence="1">
        <text>Release of any N-terminal amino acid, including proline, that is linked to proline, even from a dipeptide or tripeptide.</text>
        <dbReference type="EC" id="3.4.11.9"/>
    </reaction>
</comment>
<dbReference type="PANTHER" id="PTHR43226:SF4">
    <property type="entry name" value="XAA-PRO AMINOPEPTIDASE 3"/>
    <property type="match status" value="1"/>
</dbReference>
<evidence type="ECO:0000256" key="1">
    <source>
        <dbReference type="ARBA" id="ARBA00001424"/>
    </source>
</evidence>
<accession>A0A316AD72</accession>
<evidence type="ECO:0000256" key="3">
    <source>
        <dbReference type="ARBA" id="ARBA00012574"/>
    </source>
</evidence>
<organism evidence="6 7">
    <name type="scientific">Quadrisphaera granulorum</name>
    <dbReference type="NCBI Taxonomy" id="317664"/>
    <lineage>
        <taxon>Bacteria</taxon>
        <taxon>Bacillati</taxon>
        <taxon>Actinomycetota</taxon>
        <taxon>Actinomycetes</taxon>
        <taxon>Kineosporiales</taxon>
        <taxon>Kineosporiaceae</taxon>
        <taxon>Quadrisphaera</taxon>
    </lineage>
</organism>
<protein>
    <recommendedName>
        <fullName evidence="3">Xaa-Pro aminopeptidase</fullName>
        <ecNumber evidence="3">3.4.11.9</ecNumber>
    </recommendedName>
</protein>
<evidence type="ECO:0000313" key="6">
    <source>
        <dbReference type="EMBL" id="PWJ47717.1"/>
    </source>
</evidence>
<evidence type="ECO:0000313" key="7">
    <source>
        <dbReference type="Proteomes" id="UP000245469"/>
    </source>
</evidence>
<dbReference type="Gene3D" id="3.90.230.10">
    <property type="entry name" value="Creatinase/methionine aminopeptidase superfamily"/>
    <property type="match status" value="1"/>
</dbReference>
<keyword evidence="7" id="KW-1185">Reference proteome</keyword>
<evidence type="ECO:0000256" key="4">
    <source>
        <dbReference type="ARBA" id="ARBA00022723"/>
    </source>
</evidence>
<proteinExistence type="inferred from homology"/>
<dbReference type="GO" id="GO:0005829">
    <property type="term" value="C:cytosol"/>
    <property type="evidence" value="ECO:0007669"/>
    <property type="project" value="TreeGrafter"/>
</dbReference>
<evidence type="ECO:0000256" key="5">
    <source>
        <dbReference type="ARBA" id="ARBA00022801"/>
    </source>
</evidence>
<comment type="similarity">
    <text evidence="2">Belongs to the peptidase M24B family.</text>
</comment>
<dbReference type="GO" id="GO:0004177">
    <property type="term" value="F:aminopeptidase activity"/>
    <property type="evidence" value="ECO:0007669"/>
    <property type="project" value="UniProtKB-EC"/>
</dbReference>
<sequence>MMTVEPGLYFHARDLTVPPELRGVGVRLEDDLLVTQDGHEVLSGALPIDVDDVETWACDVMAGRLQPSPPDPRR</sequence>
<dbReference type="EC" id="3.4.11.9" evidence="3"/>
<dbReference type="InterPro" id="IPR036005">
    <property type="entry name" value="Creatinase/aminopeptidase-like"/>
</dbReference>
<dbReference type="SUPFAM" id="SSF55920">
    <property type="entry name" value="Creatinase/aminopeptidase"/>
    <property type="match status" value="1"/>
</dbReference>
<keyword evidence="4" id="KW-0479">Metal-binding</keyword>
<dbReference type="InterPro" id="IPR052433">
    <property type="entry name" value="X-Pro_dipept-like"/>
</dbReference>
<reference evidence="6 7" key="1">
    <citation type="submission" date="2018-03" db="EMBL/GenBank/DDBJ databases">
        <title>Genomic Encyclopedia of Archaeal and Bacterial Type Strains, Phase II (KMG-II): from individual species to whole genera.</title>
        <authorList>
            <person name="Goeker M."/>
        </authorList>
    </citation>
    <scope>NUCLEOTIDE SEQUENCE [LARGE SCALE GENOMIC DNA]</scope>
    <source>
        <strain evidence="6 7">DSM 44889</strain>
    </source>
</reference>
<comment type="caution">
    <text evidence="6">The sequence shown here is derived from an EMBL/GenBank/DDBJ whole genome shotgun (WGS) entry which is preliminary data.</text>
</comment>
<name>A0A316AD72_9ACTN</name>
<dbReference type="EMBL" id="QGDQ01000035">
    <property type="protein sequence ID" value="PWJ47717.1"/>
    <property type="molecule type" value="Genomic_DNA"/>
</dbReference>
<gene>
    <name evidence="6" type="ORF">BXY45_13520</name>
</gene>